<keyword evidence="1" id="KW-0472">Membrane</keyword>
<dbReference type="AlphaFoldDB" id="A0A7X1B865"/>
<accession>A0A7X1B865</accession>
<sequence>MELFIEGFGSVREQGALDIVASLALSLFLGTLLAAVYRWTHSGASYSRSFVQTLVLACIVVAIMIIAIGNNLARGLGIIGALAIIRFRTPIRDPRDIIFLFATLAVGIASGSGIYQVAFIGTLFFALSAFILHWAPASSRRKNEGLLRFLAPRGMDLEHVLSEVFRGFASSVELVAMRDAMQGTDLEYAYQICLVDKSLCDEFLDTLREVGTIREVSFILQRETVEI</sequence>
<dbReference type="EMBL" id="JACHVC010000008">
    <property type="protein sequence ID" value="MBC2606165.1"/>
    <property type="molecule type" value="Genomic_DNA"/>
</dbReference>
<dbReference type="RefSeq" id="WP_185660056.1">
    <property type="nucleotide sequence ID" value="NZ_CAWPOO010000008.1"/>
</dbReference>
<keyword evidence="1" id="KW-0812">Transmembrane</keyword>
<feature type="transmembrane region" description="Helical" evidence="1">
    <location>
        <begin position="94"/>
        <end position="111"/>
    </location>
</feature>
<evidence type="ECO:0000256" key="1">
    <source>
        <dbReference type="SAM" id="Phobius"/>
    </source>
</evidence>
<gene>
    <name evidence="2" type="ORF">H5P27_08910</name>
</gene>
<proteinExistence type="predicted"/>
<evidence type="ECO:0000313" key="2">
    <source>
        <dbReference type="EMBL" id="MBC2606165.1"/>
    </source>
</evidence>
<feature type="transmembrane region" description="Helical" evidence="1">
    <location>
        <begin position="49"/>
        <end position="73"/>
    </location>
</feature>
<dbReference type="Proteomes" id="UP000526501">
    <property type="component" value="Unassembled WGS sequence"/>
</dbReference>
<comment type="caution">
    <text evidence="2">The sequence shown here is derived from an EMBL/GenBank/DDBJ whole genome shotgun (WGS) entry which is preliminary data.</text>
</comment>
<feature type="transmembrane region" description="Helical" evidence="1">
    <location>
        <begin position="16"/>
        <end position="37"/>
    </location>
</feature>
<organism evidence="2 3">
    <name type="scientific">Pelagicoccus albus</name>
    <dbReference type="NCBI Taxonomy" id="415222"/>
    <lineage>
        <taxon>Bacteria</taxon>
        <taxon>Pseudomonadati</taxon>
        <taxon>Verrucomicrobiota</taxon>
        <taxon>Opitutia</taxon>
        <taxon>Puniceicoccales</taxon>
        <taxon>Pelagicoccaceae</taxon>
        <taxon>Pelagicoccus</taxon>
    </lineage>
</organism>
<dbReference type="Pfam" id="PF16316">
    <property type="entry name" value="DUF4956"/>
    <property type="match status" value="1"/>
</dbReference>
<name>A0A7X1B865_9BACT</name>
<keyword evidence="3" id="KW-1185">Reference proteome</keyword>
<protein>
    <submittedName>
        <fullName evidence="2">DUF4956 domain-containing protein</fullName>
    </submittedName>
</protein>
<keyword evidence="1" id="KW-1133">Transmembrane helix</keyword>
<dbReference type="InterPro" id="IPR032531">
    <property type="entry name" value="DUF4956"/>
</dbReference>
<evidence type="ECO:0000313" key="3">
    <source>
        <dbReference type="Proteomes" id="UP000526501"/>
    </source>
</evidence>
<reference evidence="2 3" key="1">
    <citation type="submission" date="2020-07" db="EMBL/GenBank/DDBJ databases">
        <authorList>
            <person name="Feng X."/>
        </authorList>
    </citation>
    <scope>NUCLEOTIDE SEQUENCE [LARGE SCALE GENOMIC DNA]</scope>
    <source>
        <strain evidence="2 3">JCM23202</strain>
    </source>
</reference>